<dbReference type="SUPFAM" id="SSF51905">
    <property type="entry name" value="FAD/NAD(P)-binding domain"/>
    <property type="match status" value="1"/>
</dbReference>
<dbReference type="InParanoid" id="A0A1Q6DXH8"/>
<evidence type="ECO:0000256" key="3">
    <source>
        <dbReference type="ARBA" id="ARBA00023002"/>
    </source>
</evidence>
<keyword evidence="2" id="KW-0125">Carotenoid biosynthesis</keyword>
<evidence type="ECO:0000256" key="1">
    <source>
        <dbReference type="ARBA" id="ARBA00004829"/>
    </source>
</evidence>
<dbReference type="STRING" id="1903181.BTN85_1563"/>
<dbReference type="PANTHER" id="PTHR43734">
    <property type="entry name" value="PHYTOENE DESATURASE"/>
    <property type="match status" value="1"/>
</dbReference>
<organism evidence="5 6">
    <name type="scientific">Methanohalarchaeum thermophilum</name>
    <dbReference type="NCBI Taxonomy" id="1903181"/>
    <lineage>
        <taxon>Archaea</taxon>
        <taxon>Methanobacteriati</taxon>
        <taxon>Methanobacteriota</taxon>
        <taxon>Methanonatronarchaeia</taxon>
        <taxon>Methanonatronarchaeales</taxon>
        <taxon>Methanonatronarchaeaceae</taxon>
        <taxon>Candidatus Methanohalarchaeum</taxon>
    </lineage>
</organism>
<evidence type="ECO:0000259" key="4">
    <source>
        <dbReference type="Pfam" id="PF01593"/>
    </source>
</evidence>
<dbReference type="Pfam" id="PF01593">
    <property type="entry name" value="Amino_oxidase"/>
    <property type="match status" value="1"/>
</dbReference>
<dbReference type="Gene3D" id="3.50.50.60">
    <property type="entry name" value="FAD/NAD(P)-binding domain"/>
    <property type="match status" value="2"/>
</dbReference>
<dbReference type="GO" id="GO:0016491">
    <property type="term" value="F:oxidoreductase activity"/>
    <property type="evidence" value="ECO:0007669"/>
    <property type="project" value="UniProtKB-KW"/>
</dbReference>
<dbReference type="GO" id="GO:0016117">
    <property type="term" value="P:carotenoid biosynthetic process"/>
    <property type="evidence" value="ECO:0007669"/>
    <property type="project" value="UniProtKB-KW"/>
</dbReference>
<proteinExistence type="predicted"/>
<dbReference type="NCBIfam" id="TIGR02734">
    <property type="entry name" value="crtI_fam"/>
    <property type="match status" value="1"/>
</dbReference>
<comment type="caution">
    <text evidence="5">The sequence shown here is derived from an EMBL/GenBank/DDBJ whole genome shotgun (WGS) entry which is preliminary data.</text>
</comment>
<dbReference type="InterPro" id="IPR002937">
    <property type="entry name" value="Amino_oxidase"/>
</dbReference>
<keyword evidence="3" id="KW-0560">Oxidoreductase</keyword>
<comment type="pathway">
    <text evidence="1">Carotenoid biosynthesis.</text>
</comment>
<protein>
    <submittedName>
        <fullName evidence="5">Phytoene dehydrogenase family enzyme</fullName>
    </submittedName>
</protein>
<dbReference type="EMBL" id="MSDW01000001">
    <property type="protein sequence ID" value="OKY79057.1"/>
    <property type="molecule type" value="Genomic_DNA"/>
</dbReference>
<sequence>MSERKIKKDIGIVGAGPGGLAAGMLLADEGFNVEIFEVKDRVGGRNSWFEEEGYRFDVGPTFFMMPFILREIFEKTGRDLDDYVELERLEPFYQIVYSDEKKLKTYYEPRKFKESIANINEGDVEGYNKFMNRNEKKMKYTLPVLQKPYSNLFDLINFDMLKLLTVLSPQRSLWDDLGLTFSDDRVKVGFTFQSKYLGMSPYNCPSMFSILPFIEYNWGIYHVMGGLNQLSQAMAKVFREEKGTIKLNTEVKEVIIEKGNAKGLKLDNTEIKEYDEVILNSDFAWSMKNLFSNKERRKYTNDKLDDMGYSCSTFMLYLGMDKEYNDLEHNNIFIAEDYQKNFLQIESKNELPKDPSFYVQNASVTDPSLAPEGHSVLYILVPVSNLKGEIDWTKEKEDFKNLVLDKLEQKIGEEEIRDHIVYEKVLTPEDWKDEFNVGYGATFNLAHNLTQMLYFRPHNKFEEFDNIWLVGGGTNPGSGLPTIYESGRITANLIKKKYGLDYTFRHNKEIEKLE</sequence>
<evidence type="ECO:0000313" key="5">
    <source>
        <dbReference type="EMBL" id="OKY79057.1"/>
    </source>
</evidence>
<evidence type="ECO:0000256" key="2">
    <source>
        <dbReference type="ARBA" id="ARBA00022746"/>
    </source>
</evidence>
<keyword evidence="6" id="KW-1185">Reference proteome</keyword>
<dbReference type="Proteomes" id="UP000185744">
    <property type="component" value="Unassembled WGS sequence"/>
</dbReference>
<dbReference type="PRINTS" id="PR00419">
    <property type="entry name" value="ADXRDTASE"/>
</dbReference>
<dbReference type="PANTHER" id="PTHR43734:SF1">
    <property type="entry name" value="PHYTOENE DESATURASE"/>
    <property type="match status" value="1"/>
</dbReference>
<dbReference type="AlphaFoldDB" id="A0A1Q6DXH8"/>
<reference evidence="5" key="1">
    <citation type="submission" date="2016-12" db="EMBL/GenBank/DDBJ databases">
        <title>Discovery of methanogenic haloarchaea.</title>
        <authorList>
            <person name="Sorokin D.Y."/>
            <person name="Makarova K.S."/>
            <person name="Abbas B."/>
            <person name="Ferrer M."/>
            <person name="Golyshin P.N."/>
        </authorList>
    </citation>
    <scope>NUCLEOTIDE SEQUENCE [LARGE SCALE GENOMIC DNA]</scope>
    <source>
        <strain evidence="5">HMET1</strain>
    </source>
</reference>
<gene>
    <name evidence="5" type="ORF">BTN85_1563</name>
</gene>
<evidence type="ECO:0000313" key="6">
    <source>
        <dbReference type="Proteomes" id="UP000185744"/>
    </source>
</evidence>
<name>A0A1Q6DXH8_METT1</name>
<accession>A0A1Q6DXH8</accession>
<dbReference type="InterPro" id="IPR036188">
    <property type="entry name" value="FAD/NAD-bd_sf"/>
</dbReference>
<feature type="domain" description="Amine oxidase" evidence="4">
    <location>
        <begin position="18"/>
        <end position="494"/>
    </location>
</feature>
<dbReference type="InterPro" id="IPR014105">
    <property type="entry name" value="Carotenoid/retinoid_OxRdtase"/>
</dbReference>